<dbReference type="GO" id="GO:0000140">
    <property type="term" value="F:acylglycerone-phosphate reductase (NADP+) activity"/>
    <property type="evidence" value="ECO:0007669"/>
    <property type="project" value="TreeGrafter"/>
</dbReference>
<evidence type="ECO:0000256" key="1">
    <source>
        <dbReference type="ARBA" id="ARBA00006484"/>
    </source>
</evidence>
<evidence type="ECO:0000313" key="5">
    <source>
        <dbReference type="Proteomes" id="UP000756346"/>
    </source>
</evidence>
<dbReference type="GeneID" id="70190022"/>
<dbReference type="GO" id="GO:0005811">
    <property type="term" value="C:lipid droplet"/>
    <property type="evidence" value="ECO:0007669"/>
    <property type="project" value="TreeGrafter"/>
</dbReference>
<dbReference type="PANTHER" id="PTHR44169">
    <property type="entry name" value="NADPH-DEPENDENT 1-ACYLDIHYDROXYACETONE PHOSPHATE REDUCTASE"/>
    <property type="match status" value="1"/>
</dbReference>
<dbReference type="OrthoDB" id="2102561at2759"/>
<comment type="caution">
    <text evidence="4">The sequence shown here is derived from an EMBL/GenBank/DDBJ whole genome shotgun (WGS) entry which is preliminary data.</text>
</comment>
<organism evidence="4 5">
    <name type="scientific">Microdochium trichocladiopsis</name>
    <dbReference type="NCBI Taxonomy" id="1682393"/>
    <lineage>
        <taxon>Eukaryota</taxon>
        <taxon>Fungi</taxon>
        <taxon>Dikarya</taxon>
        <taxon>Ascomycota</taxon>
        <taxon>Pezizomycotina</taxon>
        <taxon>Sordariomycetes</taxon>
        <taxon>Xylariomycetidae</taxon>
        <taxon>Xylariales</taxon>
        <taxon>Microdochiaceae</taxon>
        <taxon>Microdochium</taxon>
    </lineage>
</organism>
<gene>
    <name evidence="4" type="ORF">B0I36DRAFT_376638</name>
</gene>
<dbReference type="EMBL" id="JAGTJQ010000009">
    <property type="protein sequence ID" value="KAH7024823.1"/>
    <property type="molecule type" value="Genomic_DNA"/>
</dbReference>
<dbReference type="PRINTS" id="PR00081">
    <property type="entry name" value="GDHRDH"/>
</dbReference>
<evidence type="ECO:0000313" key="4">
    <source>
        <dbReference type="EMBL" id="KAH7024823.1"/>
    </source>
</evidence>
<sequence>MEIKKPTALVTGCSEGGIGFGLVRELARRGVHVFASARSLSKMAALEKTPGITLVTLDVTSESSIEAAVALISATTGGSLTYLVNNAGTQIIRPFLDTSLAEVRKMFDVNVFGVAAGTQAFAPLLIKAGGTVVNLASITAYMCPPYMGGYSASKAACEVLSEVMRHELKPLGVKVLTVITGAVKTNIFVNAPDRGSQGQLPGGSHYLAAAAEVRARATGTEVEARLGSVEDFARELVEAMVRGKSGLVKIGNMSAIIPFLSSNAPAALFDYLAERDTGLDKVLKPVA</sequence>
<dbReference type="GO" id="GO:0019433">
    <property type="term" value="P:triglyceride catabolic process"/>
    <property type="evidence" value="ECO:0007669"/>
    <property type="project" value="TreeGrafter"/>
</dbReference>
<dbReference type="PRINTS" id="PR00080">
    <property type="entry name" value="SDRFAMILY"/>
</dbReference>
<protein>
    <submittedName>
        <fullName evidence="4">Oxidoreductase</fullName>
    </submittedName>
</protein>
<dbReference type="InterPro" id="IPR036291">
    <property type="entry name" value="NAD(P)-bd_dom_sf"/>
</dbReference>
<comment type="similarity">
    <text evidence="1 3">Belongs to the short-chain dehydrogenases/reductases (SDR) family.</text>
</comment>
<dbReference type="Proteomes" id="UP000756346">
    <property type="component" value="Unassembled WGS sequence"/>
</dbReference>
<dbReference type="GO" id="GO:0004806">
    <property type="term" value="F:triacylglycerol lipase activity"/>
    <property type="evidence" value="ECO:0007669"/>
    <property type="project" value="TreeGrafter"/>
</dbReference>
<accession>A0A9P8Y053</accession>
<dbReference type="GO" id="GO:0006654">
    <property type="term" value="P:phosphatidic acid biosynthetic process"/>
    <property type="evidence" value="ECO:0007669"/>
    <property type="project" value="TreeGrafter"/>
</dbReference>
<keyword evidence="2" id="KW-0560">Oxidoreductase</keyword>
<evidence type="ECO:0000256" key="2">
    <source>
        <dbReference type="ARBA" id="ARBA00023002"/>
    </source>
</evidence>
<dbReference type="RefSeq" id="XP_046008371.1">
    <property type="nucleotide sequence ID" value="XM_046160476.1"/>
</dbReference>
<proteinExistence type="inferred from homology"/>
<dbReference type="Gene3D" id="3.40.50.720">
    <property type="entry name" value="NAD(P)-binding Rossmann-like Domain"/>
    <property type="match status" value="1"/>
</dbReference>
<keyword evidence="5" id="KW-1185">Reference proteome</keyword>
<dbReference type="InterPro" id="IPR002347">
    <property type="entry name" value="SDR_fam"/>
</dbReference>
<dbReference type="Pfam" id="PF00106">
    <property type="entry name" value="adh_short"/>
    <property type="match status" value="1"/>
</dbReference>
<name>A0A9P8Y053_9PEZI</name>
<dbReference type="GO" id="GO:0005783">
    <property type="term" value="C:endoplasmic reticulum"/>
    <property type="evidence" value="ECO:0007669"/>
    <property type="project" value="TreeGrafter"/>
</dbReference>
<dbReference type="AlphaFoldDB" id="A0A9P8Y053"/>
<dbReference type="SUPFAM" id="SSF51735">
    <property type="entry name" value="NAD(P)-binding Rossmann-fold domains"/>
    <property type="match status" value="1"/>
</dbReference>
<dbReference type="PANTHER" id="PTHR44169:SF6">
    <property type="entry name" value="NADPH-DEPENDENT 1-ACYLDIHYDROXYACETONE PHOSPHATE REDUCTASE"/>
    <property type="match status" value="1"/>
</dbReference>
<reference evidence="4" key="1">
    <citation type="journal article" date="2021" name="Nat. Commun.">
        <title>Genetic determinants of endophytism in the Arabidopsis root mycobiome.</title>
        <authorList>
            <person name="Mesny F."/>
            <person name="Miyauchi S."/>
            <person name="Thiergart T."/>
            <person name="Pickel B."/>
            <person name="Atanasova L."/>
            <person name="Karlsson M."/>
            <person name="Huettel B."/>
            <person name="Barry K.W."/>
            <person name="Haridas S."/>
            <person name="Chen C."/>
            <person name="Bauer D."/>
            <person name="Andreopoulos W."/>
            <person name="Pangilinan J."/>
            <person name="LaButti K."/>
            <person name="Riley R."/>
            <person name="Lipzen A."/>
            <person name="Clum A."/>
            <person name="Drula E."/>
            <person name="Henrissat B."/>
            <person name="Kohler A."/>
            <person name="Grigoriev I.V."/>
            <person name="Martin F.M."/>
            <person name="Hacquard S."/>
        </authorList>
    </citation>
    <scope>NUCLEOTIDE SEQUENCE</scope>
    <source>
        <strain evidence="4">MPI-CAGE-CH-0230</strain>
    </source>
</reference>
<evidence type="ECO:0000256" key="3">
    <source>
        <dbReference type="RuleBase" id="RU000363"/>
    </source>
</evidence>